<evidence type="ECO:0000256" key="2">
    <source>
        <dbReference type="SAM" id="SignalP"/>
    </source>
</evidence>
<dbReference type="SMART" id="SM00032">
    <property type="entry name" value="CCP"/>
    <property type="match status" value="2"/>
</dbReference>
<organism evidence="4 5">
    <name type="scientific">Drosophila suzukii</name>
    <name type="common">Spotted-wing drosophila fruit fly</name>
    <dbReference type="NCBI Taxonomy" id="28584"/>
    <lineage>
        <taxon>Eukaryota</taxon>
        <taxon>Metazoa</taxon>
        <taxon>Ecdysozoa</taxon>
        <taxon>Arthropoda</taxon>
        <taxon>Hexapoda</taxon>
        <taxon>Insecta</taxon>
        <taxon>Pterygota</taxon>
        <taxon>Neoptera</taxon>
        <taxon>Endopterygota</taxon>
        <taxon>Diptera</taxon>
        <taxon>Brachycera</taxon>
        <taxon>Muscomorpha</taxon>
        <taxon>Ephydroidea</taxon>
        <taxon>Drosophilidae</taxon>
        <taxon>Drosophila</taxon>
        <taxon>Sophophora</taxon>
    </lineage>
</organism>
<feature type="signal peptide" evidence="2">
    <location>
        <begin position="1"/>
        <end position="23"/>
    </location>
</feature>
<dbReference type="CTD" id="44382"/>
<dbReference type="CDD" id="cd06263">
    <property type="entry name" value="MAM"/>
    <property type="match status" value="1"/>
</dbReference>
<protein>
    <submittedName>
        <fullName evidence="5">MAM domain-containing glycosylphosphatidylinositol anchor protein 2</fullName>
    </submittedName>
</protein>
<gene>
    <name evidence="5" type="primary">Sr-CIII</name>
</gene>
<reference evidence="5" key="2">
    <citation type="submission" date="2025-08" db="UniProtKB">
        <authorList>
            <consortium name="RefSeq"/>
        </authorList>
    </citation>
    <scope>IDENTIFICATION</scope>
</reference>
<dbReference type="Proteomes" id="UP001652628">
    <property type="component" value="Chromosome 2L"/>
</dbReference>
<dbReference type="RefSeq" id="XP_016933566.2">
    <property type="nucleotide sequence ID" value="XM_017078077.4"/>
</dbReference>
<reference evidence="4" key="1">
    <citation type="submission" date="2025-05" db="UniProtKB">
        <authorList>
            <consortium name="RefSeq"/>
        </authorList>
    </citation>
    <scope>NUCLEOTIDE SEQUENCE [LARGE SCALE GENOMIC DNA]</scope>
</reference>
<keyword evidence="1" id="KW-1015">Disulfide bond</keyword>
<dbReference type="GeneID" id="108012648"/>
<dbReference type="SUPFAM" id="SSF57535">
    <property type="entry name" value="Complement control module/SCR domain"/>
    <property type="match status" value="2"/>
</dbReference>
<dbReference type="GO" id="GO:0016020">
    <property type="term" value="C:membrane"/>
    <property type="evidence" value="ECO:0007669"/>
    <property type="project" value="InterPro"/>
</dbReference>
<evidence type="ECO:0000256" key="1">
    <source>
        <dbReference type="ARBA" id="ARBA00023157"/>
    </source>
</evidence>
<dbReference type="InterPro" id="IPR000998">
    <property type="entry name" value="MAM_dom"/>
</dbReference>
<dbReference type="InterPro" id="IPR051560">
    <property type="entry name" value="MAM_domain-containing"/>
</dbReference>
<dbReference type="Gene3D" id="2.10.70.10">
    <property type="entry name" value="Complement Module, domain 1"/>
    <property type="match status" value="1"/>
</dbReference>
<feature type="chain" id="PRO_5045941927" evidence="2">
    <location>
        <begin position="24"/>
        <end position="313"/>
    </location>
</feature>
<dbReference type="InterPro" id="IPR035976">
    <property type="entry name" value="Sushi/SCR/CCP_sf"/>
</dbReference>
<evidence type="ECO:0000313" key="5">
    <source>
        <dbReference type="RefSeq" id="XP_016933566.2"/>
    </source>
</evidence>
<evidence type="ECO:0000313" key="4">
    <source>
        <dbReference type="Proteomes" id="UP001652628"/>
    </source>
</evidence>
<dbReference type="PANTHER" id="PTHR23282:SF146">
    <property type="entry name" value="RT07201P-RELATED"/>
    <property type="match status" value="1"/>
</dbReference>
<dbReference type="InterPro" id="IPR000436">
    <property type="entry name" value="Sushi_SCR_CCP_dom"/>
</dbReference>
<dbReference type="AlphaFoldDB" id="A0AB39ZD74"/>
<proteinExistence type="predicted"/>
<accession>A0AB39ZD74</accession>
<evidence type="ECO:0000259" key="3">
    <source>
        <dbReference type="PROSITE" id="PS50060"/>
    </source>
</evidence>
<dbReference type="SMART" id="SM00137">
    <property type="entry name" value="MAM"/>
    <property type="match status" value="1"/>
</dbReference>
<sequence>MEFSGFFWTKTIFLLLKVAQAIASCDLEIKLANGKVTETSSWYGGDYIEFECDRGYIMQGKSWHLGSGNILKRFCAKTGCEDFEKPENGKISTVPGGLKAVITCDEEFILSGNSVTYCNGSQWILPLGTCQVQNHTGDYSCDFEREDLCGWTASKAIPQPWQRIRAAADFQKKNCLRQDHTFQSDVQGHFIRLQSHVHAFRTYHFMSPILPKNLTSGNSLRFQFQLYMFGTGVKNLTVSVKPGSMPAEDMWKTFRANSTKLIVSGNQGANWQSHSIHISEMDTDFQVVFTCADPSSLGGDIGIDDVKFINERV</sequence>
<name>A0AB39ZD74_DROSZ</name>
<dbReference type="PANTHER" id="PTHR23282">
    <property type="entry name" value="APICAL ENDOSOMAL GLYCOPROTEIN PRECURSOR"/>
    <property type="match status" value="1"/>
</dbReference>
<dbReference type="PROSITE" id="PS50060">
    <property type="entry name" value="MAM_2"/>
    <property type="match status" value="1"/>
</dbReference>
<keyword evidence="4" id="KW-1185">Reference proteome</keyword>
<keyword evidence="2" id="KW-0732">Signal</keyword>
<dbReference type="SUPFAM" id="SSF49899">
    <property type="entry name" value="Concanavalin A-like lectins/glucanases"/>
    <property type="match status" value="1"/>
</dbReference>
<dbReference type="CDD" id="cd00033">
    <property type="entry name" value="CCP"/>
    <property type="match status" value="2"/>
</dbReference>
<dbReference type="Gene3D" id="2.60.120.200">
    <property type="match status" value="1"/>
</dbReference>
<dbReference type="Pfam" id="PF00629">
    <property type="entry name" value="MAM"/>
    <property type="match status" value="1"/>
</dbReference>
<feature type="domain" description="MAM" evidence="3">
    <location>
        <begin position="139"/>
        <end position="313"/>
    </location>
</feature>
<dbReference type="InterPro" id="IPR013320">
    <property type="entry name" value="ConA-like_dom_sf"/>
</dbReference>